<dbReference type="Proteomes" id="UP000614714">
    <property type="component" value="Unassembled WGS sequence"/>
</dbReference>
<keyword evidence="2" id="KW-0732">Signal</keyword>
<evidence type="ECO:0000313" key="4">
    <source>
        <dbReference type="Proteomes" id="UP000614714"/>
    </source>
</evidence>
<sequence length="117" mass="12126">MKKIVTLISAVLISLSVSLTGFAADKAPAAKPAKAAEAAKPAPAEKAASAAPKDALVDINTASEADLKALPGIGDAYSKKIIAGRPYAKKDQLLSKKVLPKATYDKVKDKIISKQVK</sequence>
<reference evidence="3 4" key="1">
    <citation type="submission" date="2020-12" db="EMBL/GenBank/DDBJ databases">
        <title>Geomonas sp. Red421, isolated from paddy soil.</title>
        <authorList>
            <person name="Xu Z."/>
            <person name="Zhang Z."/>
            <person name="Masuda Y."/>
            <person name="Itoh H."/>
            <person name="Senoo K."/>
        </authorList>
    </citation>
    <scope>NUCLEOTIDE SEQUENCE [LARGE SCALE GENOMIC DNA]</scope>
    <source>
        <strain evidence="3 4">Red421</strain>
    </source>
</reference>
<dbReference type="RefSeq" id="WP_199388435.1">
    <property type="nucleotide sequence ID" value="NZ_JAEMHL010000003.1"/>
</dbReference>
<dbReference type="Pfam" id="PF12836">
    <property type="entry name" value="HHH_3"/>
    <property type="match status" value="1"/>
</dbReference>
<gene>
    <name evidence="3" type="ORF">JFN91_06660</name>
</gene>
<evidence type="ECO:0000256" key="1">
    <source>
        <dbReference type="SAM" id="MobiDB-lite"/>
    </source>
</evidence>
<name>A0ABS0YC60_9BACT</name>
<feature type="chain" id="PRO_5045485510" evidence="2">
    <location>
        <begin position="24"/>
        <end position="117"/>
    </location>
</feature>
<feature type="signal peptide" evidence="2">
    <location>
        <begin position="1"/>
        <end position="23"/>
    </location>
</feature>
<proteinExistence type="predicted"/>
<organism evidence="3 4">
    <name type="scientific">Geomonas anaerohicana</name>
    <dbReference type="NCBI Taxonomy" id="2798583"/>
    <lineage>
        <taxon>Bacteria</taxon>
        <taxon>Pseudomonadati</taxon>
        <taxon>Thermodesulfobacteriota</taxon>
        <taxon>Desulfuromonadia</taxon>
        <taxon>Geobacterales</taxon>
        <taxon>Geobacteraceae</taxon>
        <taxon>Geomonas</taxon>
    </lineage>
</organism>
<dbReference type="Gene3D" id="1.10.150.320">
    <property type="entry name" value="Photosystem II 12 kDa extrinsic protein"/>
    <property type="match status" value="1"/>
</dbReference>
<feature type="region of interest" description="Disordered" evidence="1">
    <location>
        <begin position="33"/>
        <end position="52"/>
    </location>
</feature>
<comment type="caution">
    <text evidence="3">The sequence shown here is derived from an EMBL/GenBank/DDBJ whole genome shotgun (WGS) entry which is preliminary data.</text>
</comment>
<evidence type="ECO:0000256" key="2">
    <source>
        <dbReference type="SAM" id="SignalP"/>
    </source>
</evidence>
<dbReference type="EMBL" id="JAEMHL010000003">
    <property type="protein sequence ID" value="MBJ6749890.1"/>
    <property type="molecule type" value="Genomic_DNA"/>
</dbReference>
<protein>
    <submittedName>
        <fullName evidence="3">Helix-hairpin-helix domain-containing protein</fullName>
    </submittedName>
</protein>
<accession>A0ABS0YC60</accession>
<keyword evidence="4" id="KW-1185">Reference proteome</keyword>
<dbReference type="SUPFAM" id="SSF81585">
    <property type="entry name" value="PsbU/PolX domain-like"/>
    <property type="match status" value="1"/>
</dbReference>
<evidence type="ECO:0000313" key="3">
    <source>
        <dbReference type="EMBL" id="MBJ6749890.1"/>
    </source>
</evidence>